<accession>A0ABC8L733</accession>
<protein>
    <submittedName>
        <fullName evidence="1">Uncharacterized protein</fullName>
    </submittedName>
</protein>
<comment type="caution">
    <text evidence="1">The sequence shown here is derived from an EMBL/GenBank/DDBJ whole genome shotgun (WGS) entry which is preliminary data.</text>
</comment>
<gene>
    <name evidence="1" type="ORF">ERUC_LOCUS31942</name>
</gene>
<proteinExistence type="predicted"/>
<dbReference type="Proteomes" id="UP001642260">
    <property type="component" value="Unassembled WGS sequence"/>
</dbReference>
<sequence>MDSLSSKRNYPRLLYKKRKAPSQRKSMSYYSYLSNFQMVEVGVGLDGWDAVKKSAIGVFPRFYELMVRVKPFITQTEGELLPQWDDGVDDEDVTSLVDDIRNDCVDQGFWDVTEEPPD</sequence>
<keyword evidence="2" id="KW-1185">Reference proteome</keyword>
<dbReference type="EMBL" id="CAKOAT010447376">
    <property type="protein sequence ID" value="CAH8374018.1"/>
    <property type="molecule type" value="Genomic_DNA"/>
</dbReference>
<name>A0ABC8L733_ERUVS</name>
<evidence type="ECO:0000313" key="1">
    <source>
        <dbReference type="EMBL" id="CAH8374018.1"/>
    </source>
</evidence>
<reference evidence="1 2" key="1">
    <citation type="submission" date="2022-03" db="EMBL/GenBank/DDBJ databases">
        <authorList>
            <person name="Macdonald S."/>
            <person name="Ahmed S."/>
            <person name="Newling K."/>
        </authorList>
    </citation>
    <scope>NUCLEOTIDE SEQUENCE [LARGE SCALE GENOMIC DNA]</scope>
</reference>
<organism evidence="1 2">
    <name type="scientific">Eruca vesicaria subsp. sativa</name>
    <name type="common">Garden rocket</name>
    <name type="synonym">Eruca sativa</name>
    <dbReference type="NCBI Taxonomy" id="29727"/>
    <lineage>
        <taxon>Eukaryota</taxon>
        <taxon>Viridiplantae</taxon>
        <taxon>Streptophyta</taxon>
        <taxon>Embryophyta</taxon>
        <taxon>Tracheophyta</taxon>
        <taxon>Spermatophyta</taxon>
        <taxon>Magnoliopsida</taxon>
        <taxon>eudicotyledons</taxon>
        <taxon>Gunneridae</taxon>
        <taxon>Pentapetalae</taxon>
        <taxon>rosids</taxon>
        <taxon>malvids</taxon>
        <taxon>Brassicales</taxon>
        <taxon>Brassicaceae</taxon>
        <taxon>Brassiceae</taxon>
        <taxon>Eruca</taxon>
    </lineage>
</organism>
<dbReference type="AlphaFoldDB" id="A0ABC8L733"/>
<evidence type="ECO:0000313" key="2">
    <source>
        <dbReference type="Proteomes" id="UP001642260"/>
    </source>
</evidence>